<comment type="caution">
    <text evidence="2">The sequence shown here is derived from an EMBL/GenBank/DDBJ whole genome shotgun (WGS) entry which is preliminary data.</text>
</comment>
<dbReference type="EMBL" id="JASNWA010000009">
    <property type="protein sequence ID" value="KAK3170320.1"/>
    <property type="molecule type" value="Genomic_DNA"/>
</dbReference>
<proteinExistence type="predicted"/>
<dbReference type="SUPFAM" id="SSF53335">
    <property type="entry name" value="S-adenosyl-L-methionine-dependent methyltransferases"/>
    <property type="match status" value="1"/>
</dbReference>
<gene>
    <name evidence="2" type="ORF">OEA41_009707</name>
</gene>
<sequence length="473" mass="51947">MAPYSHKASDLIQDFASTSLSNEKNPAGTKVDHKTMERDLSSDEYRSYMKSLHGMDLARNSHIEKGNESHDGQKDRKEATESNASASTSTNASDLHGKVLKGTNLAVSHAGPEWAGSSQLVSEADHATADESYPCCGQYSTAPADEKAAPPSLQDTLGIVGLPRTGSVEYYDLISPLYSREPSQIARGERLKGLINEFEHWIGLDVKKGTKTAMDYAAGTGLLSWALAPHVGEIIAIDNSCGMVKPYNAIVAKARDLKCKMRAVHGDFITQALTDEDDEPGAPEEAFNDEGFDLVAMCVSHRAPLRKMPGQELMVLSFGSQLGIDFFTYGDPNPHKHAQLVYTLDVLLLGLIENGTLLIIDIEKVDDGWEPPAGTIKHSQEALRDSMKHTGHGSKEVVAALKELEMDDIEIIRDQRFGFELVGDEVLGAQGLRREETYFMVKARKGKKFEARQKRKYPGVPSFQEFSKMFGLN</sequence>
<feature type="compositionally biased region" description="Basic and acidic residues" evidence="1">
    <location>
        <begin position="59"/>
        <end position="80"/>
    </location>
</feature>
<keyword evidence="3" id="KW-1185">Reference proteome</keyword>
<organism evidence="2 3">
    <name type="scientific">Lepraria neglecta</name>
    <dbReference type="NCBI Taxonomy" id="209136"/>
    <lineage>
        <taxon>Eukaryota</taxon>
        <taxon>Fungi</taxon>
        <taxon>Dikarya</taxon>
        <taxon>Ascomycota</taxon>
        <taxon>Pezizomycotina</taxon>
        <taxon>Lecanoromycetes</taxon>
        <taxon>OSLEUM clade</taxon>
        <taxon>Lecanoromycetidae</taxon>
        <taxon>Lecanorales</taxon>
        <taxon>Lecanorineae</taxon>
        <taxon>Stereocaulaceae</taxon>
        <taxon>Lepraria</taxon>
    </lineage>
</organism>
<name>A0AAE0DI92_9LECA</name>
<dbReference type="Gene3D" id="3.40.50.150">
    <property type="entry name" value="Vaccinia Virus protein VP39"/>
    <property type="match status" value="1"/>
</dbReference>
<dbReference type="Proteomes" id="UP001276659">
    <property type="component" value="Unassembled WGS sequence"/>
</dbReference>
<feature type="region of interest" description="Disordered" evidence="1">
    <location>
        <begin position="15"/>
        <end position="97"/>
    </location>
</feature>
<protein>
    <recommendedName>
        <fullName evidence="4">Methyltransferase domain-containing protein</fullName>
    </recommendedName>
</protein>
<dbReference type="AlphaFoldDB" id="A0AAE0DI92"/>
<reference evidence="2" key="1">
    <citation type="submission" date="2022-11" db="EMBL/GenBank/DDBJ databases">
        <title>Chromosomal genome sequence assembly and mating type (MAT) locus characterization of the leprose asexual lichenized fungus Lepraria neglecta (Nyl.) Erichsen.</title>
        <authorList>
            <person name="Allen J.L."/>
            <person name="Pfeffer B."/>
        </authorList>
    </citation>
    <scope>NUCLEOTIDE SEQUENCE</scope>
    <source>
        <strain evidence="2">Allen 5258</strain>
    </source>
</reference>
<feature type="compositionally biased region" description="Basic and acidic residues" evidence="1">
    <location>
        <begin position="30"/>
        <end position="47"/>
    </location>
</feature>
<accession>A0AAE0DI92</accession>
<evidence type="ECO:0000256" key="1">
    <source>
        <dbReference type="SAM" id="MobiDB-lite"/>
    </source>
</evidence>
<evidence type="ECO:0008006" key="4">
    <source>
        <dbReference type="Google" id="ProtNLM"/>
    </source>
</evidence>
<feature type="compositionally biased region" description="Polar residues" evidence="1">
    <location>
        <begin position="15"/>
        <end position="24"/>
    </location>
</feature>
<evidence type="ECO:0000313" key="2">
    <source>
        <dbReference type="EMBL" id="KAK3170320.1"/>
    </source>
</evidence>
<dbReference type="InterPro" id="IPR029063">
    <property type="entry name" value="SAM-dependent_MTases_sf"/>
</dbReference>
<feature type="compositionally biased region" description="Low complexity" evidence="1">
    <location>
        <begin position="81"/>
        <end position="93"/>
    </location>
</feature>
<evidence type="ECO:0000313" key="3">
    <source>
        <dbReference type="Proteomes" id="UP001276659"/>
    </source>
</evidence>